<evidence type="ECO:0000313" key="1">
    <source>
        <dbReference type="EMBL" id="MCY0964084.1"/>
    </source>
</evidence>
<protein>
    <submittedName>
        <fullName evidence="1">Uncharacterized protein</fullName>
    </submittedName>
</protein>
<sequence>MKNEDLKSDEIIKVITSVFDSVVLGNGVGLFQAQAIDDYKSEAEQQESRLSDEKQDWRLISIADLNKCNSSLSFFDAEGMRFHLPAFLVAELKGEYDFGIDFCLAHLSGYRESQFLLLNAEQRASIRELLNYMFNLDPEGFSSIDIVNALIGFWSEEND</sequence>
<comment type="caution">
    <text evidence="1">The sequence shown here is derived from an EMBL/GenBank/DDBJ whole genome shotgun (WGS) entry which is preliminary data.</text>
</comment>
<organism evidence="1 2">
    <name type="scientific">Parathalassolituus penaei</name>
    <dbReference type="NCBI Taxonomy" id="2997323"/>
    <lineage>
        <taxon>Bacteria</taxon>
        <taxon>Pseudomonadati</taxon>
        <taxon>Pseudomonadota</taxon>
        <taxon>Gammaproteobacteria</taxon>
        <taxon>Oceanospirillales</taxon>
        <taxon>Oceanospirillaceae</taxon>
        <taxon>Parathalassolituus</taxon>
    </lineage>
</organism>
<dbReference type="InterPro" id="IPR046560">
    <property type="entry name" value="DUF6714"/>
</dbReference>
<proteinExistence type="predicted"/>
<gene>
    <name evidence="1" type="ORF">OUO13_02690</name>
</gene>
<accession>A0A9X3EC13</accession>
<keyword evidence="2" id="KW-1185">Reference proteome</keyword>
<dbReference type="RefSeq" id="WP_283172302.1">
    <property type="nucleotide sequence ID" value="NZ_JAPNOA010000009.1"/>
</dbReference>
<evidence type="ECO:0000313" key="2">
    <source>
        <dbReference type="Proteomes" id="UP001150830"/>
    </source>
</evidence>
<name>A0A9X3EC13_9GAMM</name>
<dbReference type="EMBL" id="JAPNOA010000009">
    <property type="protein sequence ID" value="MCY0964084.1"/>
    <property type="molecule type" value="Genomic_DNA"/>
</dbReference>
<dbReference type="Proteomes" id="UP001150830">
    <property type="component" value="Unassembled WGS sequence"/>
</dbReference>
<dbReference type="AlphaFoldDB" id="A0A9X3EC13"/>
<dbReference type="Pfam" id="PF20461">
    <property type="entry name" value="DUF6714"/>
    <property type="match status" value="1"/>
</dbReference>
<reference evidence="1" key="1">
    <citation type="submission" date="2022-11" db="EMBL/GenBank/DDBJ databases">
        <title>Parathalassolutuus dongxingensis gen. nov., sp. nov., a novel member of family Oceanospirillaceae isolated from a coastal shrimp pond in Guangxi, China.</title>
        <authorList>
            <person name="Chen H."/>
        </authorList>
    </citation>
    <scope>NUCLEOTIDE SEQUENCE</scope>
    <source>
        <strain evidence="1">G-43</strain>
    </source>
</reference>